<gene>
    <name evidence="4" type="ORF">BT62DRAFT_996949</name>
</gene>
<evidence type="ECO:0000256" key="1">
    <source>
        <dbReference type="SAM" id="MobiDB-lite"/>
    </source>
</evidence>
<feature type="region of interest" description="Disordered" evidence="1">
    <location>
        <begin position="94"/>
        <end position="147"/>
    </location>
</feature>
<dbReference type="Proteomes" id="UP000812287">
    <property type="component" value="Unassembled WGS sequence"/>
</dbReference>
<dbReference type="GeneID" id="66112916"/>
<feature type="chain" id="PRO_5040212936" evidence="3">
    <location>
        <begin position="27"/>
        <end position="466"/>
    </location>
</feature>
<feature type="region of interest" description="Disordered" evidence="1">
    <location>
        <begin position="382"/>
        <end position="401"/>
    </location>
</feature>
<evidence type="ECO:0000313" key="4">
    <source>
        <dbReference type="EMBL" id="KAG7441847.1"/>
    </source>
</evidence>
<feature type="compositionally biased region" description="Low complexity" evidence="1">
    <location>
        <begin position="382"/>
        <end position="395"/>
    </location>
</feature>
<keyword evidence="2" id="KW-0472">Membrane</keyword>
<evidence type="ECO:0000256" key="3">
    <source>
        <dbReference type="SAM" id="SignalP"/>
    </source>
</evidence>
<evidence type="ECO:0000313" key="5">
    <source>
        <dbReference type="Proteomes" id="UP000812287"/>
    </source>
</evidence>
<feature type="compositionally biased region" description="Polar residues" evidence="1">
    <location>
        <begin position="420"/>
        <end position="431"/>
    </location>
</feature>
<keyword evidence="2" id="KW-0812">Transmembrane</keyword>
<keyword evidence="2" id="KW-1133">Transmembrane helix</keyword>
<feature type="compositionally biased region" description="Low complexity" evidence="1">
    <location>
        <begin position="136"/>
        <end position="145"/>
    </location>
</feature>
<dbReference type="RefSeq" id="XP_043035347.1">
    <property type="nucleotide sequence ID" value="XM_043190619.1"/>
</dbReference>
<accession>A0A9P8APG7</accession>
<sequence>MAPRSFQHLTVIFCYLLVASSEGALASPLRLQDDPNRTTHDARIALISSYIDNALLSISPGSSESLTDALNSTRRAISDGVITSPALSDAETQYSQTMISNSQDDTRTPSPTPTSDAQTAEPTSTSSPSQDRTEDSASASPSASSYLWDVPSYTDSPSLTATLQDAASSVDFVSNSIPTPTRTSPIQVGPGLVIVPTSVSSIEQQLDLGTTTSLSATSDFSSSVPVNPLHTKTPQTSPKHYHVPVHRLVVLVIGFFSLIALVVLVYFVASRPSLKKWLNRVRGIKKGKVVRWDDVVEQDSLTEATEKGNHESSFSFCVTPPTPEAPRKAKPVPTVKLPWLTLPLQTVRSNGTNRSSLEVAALNGGLSRSRWSVCSSRSTWGTFSARSSESSGSWYSDDESVPERKSVPLLSPEVFFTLPSGHSESGNSRRSSAPVDCRTSKVVGKDVNEGGRGRSKSVGFLTGLSW</sequence>
<feature type="signal peptide" evidence="3">
    <location>
        <begin position="1"/>
        <end position="26"/>
    </location>
</feature>
<dbReference type="AlphaFoldDB" id="A0A9P8APG7"/>
<comment type="caution">
    <text evidence="4">The sequence shown here is derived from an EMBL/GenBank/DDBJ whole genome shotgun (WGS) entry which is preliminary data.</text>
</comment>
<feature type="region of interest" description="Disordered" evidence="1">
    <location>
        <begin position="418"/>
        <end position="439"/>
    </location>
</feature>
<name>A0A9P8APG7_9AGAR</name>
<feature type="compositionally biased region" description="Polar residues" evidence="1">
    <location>
        <begin position="117"/>
        <end position="130"/>
    </location>
</feature>
<keyword evidence="3" id="KW-0732">Signal</keyword>
<organism evidence="4 5">
    <name type="scientific">Guyanagaster necrorhizus</name>
    <dbReference type="NCBI Taxonomy" id="856835"/>
    <lineage>
        <taxon>Eukaryota</taxon>
        <taxon>Fungi</taxon>
        <taxon>Dikarya</taxon>
        <taxon>Basidiomycota</taxon>
        <taxon>Agaricomycotina</taxon>
        <taxon>Agaricomycetes</taxon>
        <taxon>Agaricomycetidae</taxon>
        <taxon>Agaricales</taxon>
        <taxon>Marasmiineae</taxon>
        <taxon>Physalacriaceae</taxon>
        <taxon>Guyanagaster</taxon>
    </lineage>
</organism>
<evidence type="ECO:0000256" key="2">
    <source>
        <dbReference type="SAM" id="Phobius"/>
    </source>
</evidence>
<dbReference type="OrthoDB" id="3014385at2759"/>
<feature type="transmembrane region" description="Helical" evidence="2">
    <location>
        <begin position="248"/>
        <end position="269"/>
    </location>
</feature>
<reference evidence="4" key="1">
    <citation type="submission" date="2020-11" db="EMBL/GenBank/DDBJ databases">
        <title>Adaptations for nitrogen fixation in a non-lichenized fungal sporocarp promotes dispersal by wood-feeding termites.</title>
        <authorList>
            <consortium name="DOE Joint Genome Institute"/>
            <person name="Koch R.A."/>
            <person name="Yoon G."/>
            <person name="Arayal U."/>
            <person name="Lail K."/>
            <person name="Amirebrahimi M."/>
            <person name="Labutti K."/>
            <person name="Lipzen A."/>
            <person name="Riley R."/>
            <person name="Barry K."/>
            <person name="Henrissat B."/>
            <person name="Grigoriev I.V."/>
            <person name="Herr J.R."/>
            <person name="Aime M.C."/>
        </authorList>
    </citation>
    <scope>NUCLEOTIDE SEQUENCE</scope>
    <source>
        <strain evidence="4">MCA 3950</strain>
    </source>
</reference>
<dbReference type="EMBL" id="MU250556">
    <property type="protein sequence ID" value="KAG7441847.1"/>
    <property type="molecule type" value="Genomic_DNA"/>
</dbReference>
<proteinExistence type="predicted"/>
<keyword evidence="5" id="KW-1185">Reference proteome</keyword>
<protein>
    <submittedName>
        <fullName evidence="4">Uncharacterized protein</fullName>
    </submittedName>
</protein>